<dbReference type="Proteomes" id="UP000502508">
    <property type="component" value="Chromosome"/>
</dbReference>
<name>A0A6F8XRP5_9ACTN</name>
<dbReference type="Gene3D" id="3.40.50.880">
    <property type="match status" value="1"/>
</dbReference>
<organism evidence="1 2">
    <name type="scientific">Phytohabitans flavus</name>
    <dbReference type="NCBI Taxonomy" id="1076124"/>
    <lineage>
        <taxon>Bacteria</taxon>
        <taxon>Bacillati</taxon>
        <taxon>Actinomycetota</taxon>
        <taxon>Actinomycetes</taxon>
        <taxon>Micromonosporales</taxon>
        <taxon>Micromonosporaceae</taxon>
    </lineage>
</organism>
<dbReference type="RefSeq" id="WP_197938447.1">
    <property type="nucleotide sequence ID" value="NZ_AP022870.1"/>
</dbReference>
<evidence type="ECO:0000313" key="1">
    <source>
        <dbReference type="EMBL" id="BCB76490.1"/>
    </source>
</evidence>
<sequence length="464" mass="50564">MCVNAVRAGGSTLPVSLGDGAWTMELTARDNGFRLRRQHDIVDFVGPHSYPMGDDQVRIHFAAAVACELSHFDKPVLLEEFGVPNVLSSDPNAGHLYRQSLHNSLLAGATGWIAWNNTDFDLPTVDPYRHHPFELGFGLTRPDGTPKAALRELADFRRVLDAVDLPGCTRPPTSTAILLPSYMDQHPRVPAGDREVIPAITAHAYVAAKVADLAPAILRELDDPERSSLVLVPSNKLLTAPAFNRLLDWAAAGSHVYLSWFVGASGAHRGAWWPDVEAVAGMPHTLRYGLLEPVDDVVTWQFERPLGDLPAGTRLEFPFAGTDQARGMLPLDEAAATDGEVLARDNRGRPALVRRRVGTGAVYLSTYAVEYFGSARPHAHRDDQVHRLYRALAAEAGVSPEVSVDDPRVYVDGLVHTSGRRYIWLVNLSPDEVTAHCATPPGWRLKDVLSGADRTDGVALSPFG</sequence>
<dbReference type="KEGG" id="pfla:Pflav_029000"/>
<accession>A0A6F8XRP5</accession>
<proteinExistence type="predicted"/>
<dbReference type="EMBL" id="AP022870">
    <property type="protein sequence ID" value="BCB76490.1"/>
    <property type="molecule type" value="Genomic_DNA"/>
</dbReference>
<reference evidence="1 2" key="2">
    <citation type="submission" date="2020-03" db="EMBL/GenBank/DDBJ databases">
        <authorList>
            <person name="Ichikawa N."/>
            <person name="Kimura A."/>
            <person name="Kitahashi Y."/>
            <person name="Uohara A."/>
        </authorList>
    </citation>
    <scope>NUCLEOTIDE SEQUENCE [LARGE SCALE GENOMIC DNA]</scope>
    <source>
        <strain evidence="1 2">NBRC 107702</strain>
    </source>
</reference>
<dbReference type="InterPro" id="IPR029062">
    <property type="entry name" value="Class_I_gatase-like"/>
</dbReference>
<gene>
    <name evidence="1" type="ORF">Pflav_029000</name>
</gene>
<dbReference type="InterPro" id="IPR017853">
    <property type="entry name" value="GH"/>
</dbReference>
<protein>
    <recommendedName>
        <fullName evidence="3">Beta-mannosidase</fullName>
    </recommendedName>
</protein>
<dbReference type="Gene3D" id="3.20.20.80">
    <property type="entry name" value="Glycosidases"/>
    <property type="match status" value="1"/>
</dbReference>
<dbReference type="SUPFAM" id="SSF51445">
    <property type="entry name" value="(Trans)glycosidases"/>
    <property type="match status" value="1"/>
</dbReference>
<dbReference type="AlphaFoldDB" id="A0A6F8XRP5"/>
<evidence type="ECO:0000313" key="2">
    <source>
        <dbReference type="Proteomes" id="UP000502508"/>
    </source>
</evidence>
<evidence type="ECO:0008006" key="3">
    <source>
        <dbReference type="Google" id="ProtNLM"/>
    </source>
</evidence>
<reference evidence="1 2" key="1">
    <citation type="submission" date="2020-03" db="EMBL/GenBank/DDBJ databases">
        <title>Whole genome shotgun sequence of Phytohabitans flavus NBRC 107702.</title>
        <authorList>
            <person name="Komaki H."/>
            <person name="Tamura T."/>
        </authorList>
    </citation>
    <scope>NUCLEOTIDE SEQUENCE [LARGE SCALE GENOMIC DNA]</scope>
    <source>
        <strain evidence="1 2">NBRC 107702</strain>
    </source>
</reference>
<keyword evidence="2" id="KW-1185">Reference proteome</keyword>